<proteinExistence type="predicted"/>
<reference evidence="3" key="2">
    <citation type="submission" date="2002-06" db="EMBL/GenBank/DDBJ databases">
        <title>Oryza sativa nipponbare(GA3) genomic DNA, chromosome 6, BAC clone:OJ1001_B06.</title>
        <authorList>
            <person name="Sasaki T."/>
            <person name="Matsumoto T."/>
            <person name="Katayose Y."/>
        </authorList>
    </citation>
    <scope>NUCLEOTIDE SEQUENCE</scope>
</reference>
<feature type="region of interest" description="Disordered" evidence="1">
    <location>
        <begin position="155"/>
        <end position="192"/>
    </location>
</feature>
<accession>Q5Z6M9</accession>
<reference evidence="2" key="1">
    <citation type="submission" date="2001-05" db="EMBL/GenBank/DDBJ databases">
        <title>Oryza sativa nipponbare(GA3) genomic DNA, chromosome 6, PAC clone:P0528B02.</title>
        <authorList>
            <person name="Sasaki T."/>
            <person name="Matsumoto T."/>
            <person name="Yamamoto K."/>
        </authorList>
    </citation>
    <scope>NUCLEOTIDE SEQUENCE</scope>
</reference>
<evidence type="ECO:0000313" key="2">
    <source>
        <dbReference type="EMBL" id="BAD53515.1"/>
    </source>
</evidence>
<reference evidence="4" key="4">
    <citation type="journal article" date="2008" name="Nucleic Acids Res.">
        <title>The rice annotation project database (RAP-DB): 2008 update.</title>
        <authorList>
            <consortium name="The rice annotation project (RAP)"/>
        </authorList>
    </citation>
    <scope>GENOME REANNOTATION</scope>
    <source>
        <strain evidence="4">cv. Nipponbare</strain>
    </source>
</reference>
<dbReference type="EMBL" id="AP003575">
    <property type="protein sequence ID" value="BAD53515.1"/>
    <property type="molecule type" value="Genomic_DNA"/>
</dbReference>
<name>Q5Z6M9_ORYSJ</name>
<organism evidence="3 4">
    <name type="scientific">Oryza sativa subsp. japonica</name>
    <name type="common">Rice</name>
    <dbReference type="NCBI Taxonomy" id="39947"/>
    <lineage>
        <taxon>Eukaryota</taxon>
        <taxon>Viridiplantae</taxon>
        <taxon>Streptophyta</taxon>
        <taxon>Embryophyta</taxon>
        <taxon>Tracheophyta</taxon>
        <taxon>Spermatophyta</taxon>
        <taxon>Magnoliopsida</taxon>
        <taxon>Liliopsida</taxon>
        <taxon>Poales</taxon>
        <taxon>Poaceae</taxon>
        <taxon>BOP clade</taxon>
        <taxon>Oryzoideae</taxon>
        <taxon>Oryzeae</taxon>
        <taxon>Oryzinae</taxon>
        <taxon>Oryza</taxon>
        <taxon>Oryza sativa</taxon>
    </lineage>
</organism>
<evidence type="ECO:0000313" key="4">
    <source>
        <dbReference type="Proteomes" id="UP000000763"/>
    </source>
</evidence>
<dbReference type="AlphaFoldDB" id="Q5Z6M9"/>
<evidence type="ECO:0000256" key="1">
    <source>
        <dbReference type="SAM" id="MobiDB-lite"/>
    </source>
</evidence>
<dbReference type="EMBL" id="AP005382">
    <property type="protein sequence ID" value="BAD54390.1"/>
    <property type="molecule type" value="Genomic_DNA"/>
</dbReference>
<evidence type="ECO:0000313" key="3">
    <source>
        <dbReference type="EMBL" id="BAD54390.1"/>
    </source>
</evidence>
<protein>
    <submittedName>
        <fullName evidence="3">Uncharacterized protein</fullName>
    </submittedName>
</protein>
<sequence>MPREREPRSAARPAVCVLLLRRRHRLSGIHVVGGCVRRYDDEHAVFRGPDGGGRQAMALLLAGLRLREGEEGNMGSGRWAWGKYLQLGVWDDDYWWPVAAAVYCYYNCNPSLPCRFVIRARALRDKSMVSSLPTLSQEVLGRVCVPPVTGCAPLTRRPRLRRPPPPEHRCPRTPPVRRRCSHRPPSPQERHHRPAAFAHMWELSFGGGGGGGEERALLIDDAHFGHCRSGESRLAPYCLGSRSIWSYYCICV</sequence>
<gene>
    <name evidence="3" type="ORF">OJ1001_B06.39</name>
    <name evidence="2" type="ORF">P0528B02.11</name>
</gene>
<dbReference type="Proteomes" id="UP000000763">
    <property type="component" value="Chromosome 6"/>
</dbReference>
<reference evidence="4" key="3">
    <citation type="journal article" date="2005" name="Nature">
        <title>The map-based sequence of the rice genome.</title>
        <authorList>
            <consortium name="International rice genome sequencing project (IRGSP)"/>
            <person name="Matsumoto T."/>
            <person name="Wu J."/>
            <person name="Kanamori H."/>
            <person name="Katayose Y."/>
            <person name="Fujisawa M."/>
            <person name="Namiki N."/>
            <person name="Mizuno H."/>
            <person name="Yamamoto K."/>
            <person name="Antonio B.A."/>
            <person name="Baba T."/>
            <person name="Sakata K."/>
            <person name="Nagamura Y."/>
            <person name="Aoki H."/>
            <person name="Arikawa K."/>
            <person name="Arita K."/>
            <person name="Bito T."/>
            <person name="Chiden Y."/>
            <person name="Fujitsuka N."/>
            <person name="Fukunaka R."/>
            <person name="Hamada M."/>
            <person name="Harada C."/>
            <person name="Hayashi A."/>
            <person name="Hijishita S."/>
            <person name="Honda M."/>
            <person name="Hosokawa S."/>
            <person name="Ichikawa Y."/>
            <person name="Idonuma A."/>
            <person name="Iijima M."/>
            <person name="Ikeda M."/>
            <person name="Ikeno M."/>
            <person name="Ito K."/>
            <person name="Ito S."/>
            <person name="Ito T."/>
            <person name="Ito Y."/>
            <person name="Ito Y."/>
            <person name="Iwabuchi A."/>
            <person name="Kamiya K."/>
            <person name="Karasawa W."/>
            <person name="Kurita K."/>
            <person name="Katagiri S."/>
            <person name="Kikuta A."/>
            <person name="Kobayashi H."/>
            <person name="Kobayashi N."/>
            <person name="Machita K."/>
            <person name="Maehara T."/>
            <person name="Masukawa M."/>
            <person name="Mizubayashi T."/>
            <person name="Mukai Y."/>
            <person name="Nagasaki H."/>
            <person name="Nagata Y."/>
            <person name="Naito S."/>
            <person name="Nakashima M."/>
            <person name="Nakama Y."/>
            <person name="Nakamichi Y."/>
            <person name="Nakamura M."/>
            <person name="Meguro A."/>
            <person name="Negishi M."/>
            <person name="Ohta I."/>
            <person name="Ohta T."/>
            <person name="Okamoto M."/>
            <person name="Ono N."/>
            <person name="Saji S."/>
            <person name="Sakaguchi M."/>
            <person name="Sakai K."/>
            <person name="Shibata M."/>
            <person name="Shimokawa T."/>
            <person name="Song J."/>
            <person name="Takazaki Y."/>
            <person name="Terasawa K."/>
            <person name="Tsugane M."/>
            <person name="Tsuji K."/>
            <person name="Ueda S."/>
            <person name="Waki K."/>
            <person name="Yamagata H."/>
            <person name="Yamamoto M."/>
            <person name="Yamamoto S."/>
            <person name="Yamane H."/>
            <person name="Yoshiki S."/>
            <person name="Yoshihara R."/>
            <person name="Yukawa K."/>
            <person name="Zhong H."/>
            <person name="Yano M."/>
            <person name="Yuan Q."/>
            <person name="Ouyang S."/>
            <person name="Liu J."/>
            <person name="Jones K.M."/>
            <person name="Gansberger K."/>
            <person name="Moffat K."/>
            <person name="Hill J."/>
            <person name="Bera J."/>
            <person name="Fadrosh D."/>
            <person name="Jin S."/>
            <person name="Johri S."/>
            <person name="Kim M."/>
            <person name="Overton L."/>
            <person name="Reardon M."/>
            <person name="Tsitrin T."/>
            <person name="Vuong H."/>
            <person name="Weaver B."/>
            <person name="Ciecko A."/>
            <person name="Tallon L."/>
            <person name="Jackson J."/>
            <person name="Pai G."/>
            <person name="Aken S.V."/>
            <person name="Utterback T."/>
            <person name="Reidmuller S."/>
            <person name="Feldblyum T."/>
            <person name="Hsiao J."/>
            <person name="Zismann V."/>
            <person name="Iobst S."/>
            <person name="de Vazeille A.R."/>
            <person name="Buell C.R."/>
            <person name="Ying K."/>
            <person name="Li Y."/>
            <person name="Lu T."/>
            <person name="Huang Y."/>
            <person name="Zhao Q."/>
            <person name="Feng Q."/>
            <person name="Zhang L."/>
            <person name="Zhu J."/>
            <person name="Weng Q."/>
            <person name="Mu J."/>
            <person name="Lu Y."/>
            <person name="Fan D."/>
            <person name="Liu Y."/>
            <person name="Guan J."/>
            <person name="Zhang Y."/>
            <person name="Yu S."/>
            <person name="Liu X."/>
            <person name="Zhang Y."/>
            <person name="Hong G."/>
            <person name="Han B."/>
            <person name="Choisne N."/>
            <person name="Demange N."/>
            <person name="Orjeda G."/>
            <person name="Samain S."/>
            <person name="Cattolico L."/>
            <person name="Pelletier E."/>
            <person name="Couloux A."/>
            <person name="Segurens B."/>
            <person name="Wincker P."/>
            <person name="D'Hont A."/>
            <person name="Scarpelli C."/>
            <person name="Weissenbach J."/>
            <person name="Salanoubat M."/>
            <person name="Quetier F."/>
            <person name="Yu Y."/>
            <person name="Kim H.R."/>
            <person name="Rambo T."/>
            <person name="Currie J."/>
            <person name="Collura K."/>
            <person name="Luo M."/>
            <person name="Yang T."/>
            <person name="Ammiraju J.S.S."/>
            <person name="Engler F."/>
            <person name="Soderlund C."/>
            <person name="Wing R.A."/>
            <person name="Palmer L.E."/>
            <person name="de la Bastide M."/>
            <person name="Spiegel L."/>
            <person name="Nascimento L."/>
            <person name="Zutavern T."/>
            <person name="O'Shaughnessy A."/>
            <person name="Dike S."/>
            <person name="Dedhia N."/>
            <person name="Preston R."/>
            <person name="Balija V."/>
            <person name="McCombie W.R."/>
            <person name="Chow T."/>
            <person name="Chen H."/>
            <person name="Chung M."/>
            <person name="Chen C."/>
            <person name="Shaw J."/>
            <person name="Wu H."/>
            <person name="Hsiao K."/>
            <person name="Chao Y."/>
            <person name="Chu M."/>
            <person name="Cheng C."/>
            <person name="Hour A."/>
            <person name="Lee P."/>
            <person name="Lin S."/>
            <person name="Lin Y."/>
            <person name="Liou J."/>
            <person name="Liu S."/>
            <person name="Hsing Y."/>
            <person name="Raghuvanshi S."/>
            <person name="Mohanty A."/>
            <person name="Bharti A.K."/>
            <person name="Gaur A."/>
            <person name="Gupta V."/>
            <person name="Kumar D."/>
            <person name="Ravi V."/>
            <person name="Vij S."/>
            <person name="Kapur A."/>
            <person name="Khurana P."/>
            <person name="Khurana P."/>
            <person name="Khurana J.P."/>
            <person name="Tyagi A.K."/>
            <person name="Gaikwad K."/>
            <person name="Singh A."/>
            <person name="Dalal V."/>
            <person name="Srivastava S."/>
            <person name="Dixit A."/>
            <person name="Pal A.K."/>
            <person name="Ghazi I.A."/>
            <person name="Yadav M."/>
            <person name="Pandit A."/>
            <person name="Bhargava A."/>
            <person name="Sureshbabu K."/>
            <person name="Batra K."/>
            <person name="Sharma T.R."/>
            <person name="Mohapatra T."/>
            <person name="Singh N.K."/>
            <person name="Messing J."/>
            <person name="Nelson A.B."/>
            <person name="Fuks G."/>
            <person name="Kavchok S."/>
            <person name="Keizer G."/>
            <person name="Linton E."/>
            <person name="Llaca V."/>
            <person name="Song R."/>
            <person name="Tanyolac B."/>
            <person name="Young S."/>
            <person name="Ho-Il K."/>
            <person name="Hahn J.H."/>
            <person name="Sangsakoo G."/>
            <person name="Vanavichit A."/>
            <person name="de Mattos Luiz.A.T."/>
            <person name="Zimmer P.D."/>
            <person name="Malone G."/>
            <person name="Dellagostin O."/>
            <person name="de Oliveira A.C."/>
            <person name="Bevan M."/>
            <person name="Bancroft I."/>
            <person name="Minx P."/>
            <person name="Cordum H."/>
            <person name="Wilson R."/>
            <person name="Cheng Z."/>
            <person name="Jin W."/>
            <person name="Jiang J."/>
            <person name="Leong S.A."/>
            <person name="Iwama H."/>
            <person name="Gojobori T."/>
            <person name="Itoh T."/>
            <person name="Niimura Y."/>
            <person name="Fujii Y."/>
            <person name="Habara T."/>
            <person name="Sakai H."/>
            <person name="Sato Y."/>
            <person name="Wilson G."/>
            <person name="Kumar K."/>
            <person name="McCouch S."/>
            <person name="Juretic N."/>
            <person name="Hoen D."/>
            <person name="Wright S."/>
            <person name="Bruskiewich R."/>
            <person name="Bureau T."/>
            <person name="Miyao A."/>
            <person name="Hirochika H."/>
            <person name="Nishikawa T."/>
            <person name="Kadowaki K."/>
            <person name="Sugiura M."/>
            <person name="Burr B."/>
            <person name="Sasaki T."/>
        </authorList>
    </citation>
    <scope>NUCLEOTIDE SEQUENCE [LARGE SCALE GENOMIC DNA]</scope>
    <source>
        <strain evidence="4">cv. Nipponbare</strain>
    </source>
</reference>